<comment type="similarity">
    <text evidence="2">Belongs to the Tom20 family.</text>
</comment>
<dbReference type="GO" id="GO:0016031">
    <property type="term" value="P:tRNA import into mitochondrion"/>
    <property type="evidence" value="ECO:0007669"/>
    <property type="project" value="TreeGrafter"/>
</dbReference>
<dbReference type="GO" id="GO:0006605">
    <property type="term" value="P:protein targeting"/>
    <property type="evidence" value="ECO:0007669"/>
    <property type="project" value="InterPro"/>
</dbReference>
<evidence type="ECO:0000256" key="2">
    <source>
        <dbReference type="ARBA" id="ARBA00005792"/>
    </source>
</evidence>
<dbReference type="GO" id="GO:0030943">
    <property type="term" value="F:mitochondrion targeting sequence binding"/>
    <property type="evidence" value="ECO:0007669"/>
    <property type="project" value="TreeGrafter"/>
</dbReference>
<dbReference type="VEuPathDB" id="VectorBase:AMEC008817"/>
<dbReference type="SUPFAM" id="SSF47157">
    <property type="entry name" value="Mitochondrial import receptor subunit Tom20"/>
    <property type="match status" value="1"/>
</dbReference>
<feature type="transmembrane region" description="Helical" evidence="11">
    <location>
        <begin position="704"/>
        <end position="726"/>
    </location>
</feature>
<dbReference type="GO" id="GO:0008320">
    <property type="term" value="F:protein transmembrane transporter activity"/>
    <property type="evidence" value="ECO:0007669"/>
    <property type="project" value="TreeGrafter"/>
</dbReference>
<feature type="transmembrane region" description="Helical" evidence="11">
    <location>
        <begin position="6"/>
        <end position="25"/>
    </location>
</feature>
<dbReference type="Proteomes" id="UP000075902">
    <property type="component" value="Unassembled WGS sequence"/>
</dbReference>
<dbReference type="FunFam" id="1.20.960.10:FF:000001">
    <property type="entry name" value="Mitochondrial import receptor subunit TOM20 homolog"/>
    <property type="match status" value="1"/>
</dbReference>
<dbReference type="GO" id="GO:0006886">
    <property type="term" value="P:intracellular protein transport"/>
    <property type="evidence" value="ECO:0007669"/>
    <property type="project" value="InterPro"/>
</dbReference>
<evidence type="ECO:0000256" key="1">
    <source>
        <dbReference type="ARBA" id="ARBA00004572"/>
    </source>
</evidence>
<keyword evidence="6" id="KW-1000">Mitochondrion outer membrane</keyword>
<dbReference type="PANTHER" id="PTHR12430">
    <property type="entry name" value="MITOCHONDRIAL IMPORT RECEPTOR SUBUNIT TOM20"/>
    <property type="match status" value="1"/>
</dbReference>
<dbReference type="Pfam" id="PF02064">
    <property type="entry name" value="MAS20"/>
    <property type="match status" value="1"/>
</dbReference>
<evidence type="ECO:0000256" key="3">
    <source>
        <dbReference type="ARBA" id="ARBA00022448"/>
    </source>
</evidence>
<evidence type="ECO:0000313" key="13">
    <source>
        <dbReference type="Proteomes" id="UP000075902"/>
    </source>
</evidence>
<dbReference type="PRINTS" id="PR01989">
    <property type="entry name" value="EUOM20RECPTR"/>
</dbReference>
<dbReference type="GO" id="GO:0030150">
    <property type="term" value="P:protein import into mitochondrial matrix"/>
    <property type="evidence" value="ECO:0007669"/>
    <property type="project" value="TreeGrafter"/>
</dbReference>
<organism evidence="12 13">
    <name type="scientific">Anopheles melas</name>
    <dbReference type="NCBI Taxonomy" id="34690"/>
    <lineage>
        <taxon>Eukaryota</taxon>
        <taxon>Metazoa</taxon>
        <taxon>Ecdysozoa</taxon>
        <taxon>Arthropoda</taxon>
        <taxon>Hexapoda</taxon>
        <taxon>Insecta</taxon>
        <taxon>Pterygota</taxon>
        <taxon>Neoptera</taxon>
        <taxon>Endopterygota</taxon>
        <taxon>Diptera</taxon>
        <taxon>Nematocera</taxon>
        <taxon>Culicoidea</taxon>
        <taxon>Culicidae</taxon>
        <taxon>Anophelinae</taxon>
        <taxon>Anopheles</taxon>
    </lineage>
</organism>
<dbReference type="EnsemblMetazoa" id="AMEC008817-RA">
    <property type="protein sequence ID" value="AMEC008817-PA"/>
    <property type="gene ID" value="AMEC008817"/>
</dbReference>
<name>A0A182TV26_9DIPT</name>
<keyword evidence="10 11" id="KW-0472">Membrane</keyword>
<dbReference type="STRING" id="34690.A0A182TV26"/>
<reference evidence="13" key="1">
    <citation type="submission" date="2014-01" db="EMBL/GenBank/DDBJ databases">
        <title>The Genome Sequence of Anopheles melas CM1001059_A (V2).</title>
        <authorList>
            <consortium name="The Broad Institute Genomics Platform"/>
            <person name="Neafsey D.E."/>
            <person name="Besansky N."/>
            <person name="Howell P."/>
            <person name="Walton C."/>
            <person name="Young S.K."/>
            <person name="Zeng Q."/>
            <person name="Gargeya S."/>
            <person name="Fitzgerald M."/>
            <person name="Haas B."/>
            <person name="Abouelleil A."/>
            <person name="Allen A.W."/>
            <person name="Alvarado L."/>
            <person name="Arachchi H.M."/>
            <person name="Berlin A.M."/>
            <person name="Chapman S.B."/>
            <person name="Gainer-Dewar J."/>
            <person name="Goldberg J."/>
            <person name="Griggs A."/>
            <person name="Gujja S."/>
            <person name="Hansen M."/>
            <person name="Howarth C."/>
            <person name="Imamovic A."/>
            <person name="Ireland A."/>
            <person name="Larimer J."/>
            <person name="McCowan C."/>
            <person name="Murphy C."/>
            <person name="Pearson M."/>
            <person name="Poon T.W."/>
            <person name="Priest M."/>
            <person name="Roberts A."/>
            <person name="Saif S."/>
            <person name="Shea T."/>
            <person name="Sisk P."/>
            <person name="Sykes S."/>
            <person name="Wortman J."/>
            <person name="Nusbaum C."/>
            <person name="Birren B."/>
        </authorList>
    </citation>
    <scope>NUCLEOTIDE SEQUENCE [LARGE SCALE GENOMIC DNA]</scope>
    <source>
        <strain evidence="13">CM1001059</strain>
    </source>
</reference>
<dbReference type="PANTHER" id="PTHR12430:SF0">
    <property type="entry name" value="TRANSLOCASE OF OUTER MITOCHONDRIAL MEMBRANE 20"/>
    <property type="match status" value="1"/>
</dbReference>
<feature type="transmembrane region" description="Helical" evidence="11">
    <location>
        <begin position="158"/>
        <end position="179"/>
    </location>
</feature>
<evidence type="ECO:0000256" key="9">
    <source>
        <dbReference type="ARBA" id="ARBA00023128"/>
    </source>
</evidence>
<keyword evidence="5 11" id="KW-0812">Transmembrane</keyword>
<comment type="subcellular location">
    <subcellularLocation>
        <location evidence="1">Mitochondrion outer membrane</location>
        <topology evidence="1">Single-pass membrane protein</topology>
    </subcellularLocation>
</comment>
<evidence type="ECO:0008006" key="14">
    <source>
        <dbReference type="Google" id="ProtNLM"/>
    </source>
</evidence>
<evidence type="ECO:0000256" key="4">
    <source>
        <dbReference type="ARBA" id="ARBA00022553"/>
    </source>
</evidence>
<keyword evidence="9" id="KW-0496">Mitochondrion</keyword>
<evidence type="ECO:0000256" key="10">
    <source>
        <dbReference type="ARBA" id="ARBA00023136"/>
    </source>
</evidence>
<evidence type="ECO:0000256" key="8">
    <source>
        <dbReference type="ARBA" id="ARBA00022989"/>
    </source>
</evidence>
<protein>
    <recommendedName>
        <fullName evidence="14">Mitochondrial import receptor subunit TOM20 homolog</fullName>
    </recommendedName>
</protein>
<evidence type="ECO:0000256" key="5">
    <source>
        <dbReference type="ARBA" id="ARBA00022692"/>
    </source>
</evidence>
<dbReference type="InterPro" id="IPR023392">
    <property type="entry name" value="Tom20_dom_sf"/>
</dbReference>
<proteinExistence type="inferred from homology"/>
<dbReference type="PRINTS" id="PR00351">
    <property type="entry name" value="OM20RECEPTOR"/>
</dbReference>
<keyword evidence="8 11" id="KW-1133">Transmembrane helix</keyword>
<dbReference type="GO" id="GO:0005742">
    <property type="term" value="C:mitochondrial outer membrane translocase complex"/>
    <property type="evidence" value="ECO:0007669"/>
    <property type="project" value="InterPro"/>
</dbReference>
<evidence type="ECO:0000256" key="6">
    <source>
        <dbReference type="ARBA" id="ARBA00022787"/>
    </source>
</evidence>
<evidence type="ECO:0000256" key="11">
    <source>
        <dbReference type="SAM" id="Phobius"/>
    </source>
</evidence>
<dbReference type="InterPro" id="IPR022422">
    <property type="entry name" value="MAS20_rcpt_metazoan"/>
</dbReference>
<accession>A0A182TV26</accession>
<reference evidence="12" key="2">
    <citation type="submission" date="2020-05" db="UniProtKB">
        <authorList>
            <consortium name="EnsemblMetazoa"/>
        </authorList>
    </citation>
    <scope>IDENTIFICATION</scope>
    <source>
        <strain evidence="12">CM1001059</strain>
    </source>
</reference>
<keyword evidence="7" id="KW-0653">Protein transport</keyword>
<evidence type="ECO:0000256" key="7">
    <source>
        <dbReference type="ARBA" id="ARBA00022927"/>
    </source>
</evidence>
<keyword evidence="13" id="KW-1185">Reference proteome</keyword>
<dbReference type="AlphaFoldDB" id="A0A182TV26"/>
<evidence type="ECO:0000313" key="12">
    <source>
        <dbReference type="EnsemblMetazoa" id="AMEC008817-PA"/>
    </source>
</evidence>
<sequence length="754" mass="83571">MEISKTIGIAAGVAGTLFLGYCIYFDHKRRKDPDFKKKLRERRKAKKAAASAGPRTTIPNLTDHEEVQRFFLQEIQTGEALISAGDIENGVEHLANAIIVCGQPTQLLQVLQQTLPAQVFALLITRMRQYGNQAGESERSKIQDMNDDLDKAHAHNMLLSHIVLIVILAGVCIPSLALADTSPIFPTNKLTIAEGAGFLAFLNPNGGTELLGQSRVIAGASRWIHCSVSVNNVQYSLDSDQVHRIGDKTTVERYDTERCGVRVKNLQKALETSWTLYGTEQTGQEKTGILEVTVTSIKFIDELNVTVSGSASTATVNCPDKDGSRYCRIIDADQVVSESCTKTVDLTQQISHFWCHTMFWGAMTERITKINLIVQADDRDVKATVVETEDHIVLSCQYRSTVSLCRALSETDNRQYLLLDGHLSGRYSAYNTKYRFVSISTGLCSLEIKKPLAPADVGVWRIYQQLNPNDYTGCVFDVKSKRLAKARQLIRTRGPTAKSNRLELAATDIEIFYDPRSSSATVTELTCAVPYEMDYCYLSGPTAGDYAPQKFDRLKSLGLCRFVVTNITSGVWACGINDLDGAEDHLTYYNVSVYQQPGRTDTEQLTASSGDREQRLLCRTILDLPIDICRFVDPSGEVHGVSNQIKPSTDARYRYYGKGLREGECGLEIVELQDKDFGRWKCAFKVRGREYEISMDIVEEAMSVGAIIGISIAATIGLGIIGIFAYRKLNRRYTGPTYTVSSSMANVSTASHQS</sequence>
<dbReference type="Gene3D" id="1.20.960.10">
    <property type="entry name" value="Mitochondrial outer membrane translocase complex, subunit Tom20 domain"/>
    <property type="match status" value="1"/>
</dbReference>
<keyword evidence="3" id="KW-0813">Transport</keyword>
<dbReference type="InterPro" id="IPR002056">
    <property type="entry name" value="MAS20"/>
</dbReference>
<keyword evidence="4" id="KW-0597">Phosphoprotein</keyword>